<dbReference type="AlphaFoldDB" id="A0A2T6A2R6"/>
<name>A0A2T6A2R6_9RHOB</name>
<reference evidence="5 6" key="1">
    <citation type="submission" date="2018-04" db="EMBL/GenBank/DDBJ databases">
        <title>Genomic Encyclopedia of Archaeal and Bacterial Type Strains, Phase II (KMG-II): from individual species to whole genera.</title>
        <authorList>
            <person name="Goeker M."/>
        </authorList>
    </citation>
    <scope>NUCLEOTIDE SEQUENCE [LARGE SCALE GENOMIC DNA]</scope>
    <source>
        <strain evidence="5 6">DSM 29329</strain>
    </source>
</reference>
<feature type="compositionally biased region" description="Polar residues" evidence="3">
    <location>
        <begin position="468"/>
        <end position="478"/>
    </location>
</feature>
<evidence type="ECO:0000256" key="1">
    <source>
        <dbReference type="ARBA" id="ARBA00010873"/>
    </source>
</evidence>
<feature type="domain" description="MobA/MobL protein" evidence="4">
    <location>
        <begin position="17"/>
        <end position="228"/>
    </location>
</feature>
<keyword evidence="2" id="KW-0184">Conjugation</keyword>
<dbReference type="RefSeq" id="WP_280514107.1">
    <property type="nucleotide sequence ID" value="NZ_BMEZ01000045.1"/>
</dbReference>
<keyword evidence="6" id="KW-1185">Reference proteome</keyword>
<evidence type="ECO:0000313" key="6">
    <source>
        <dbReference type="Proteomes" id="UP000244069"/>
    </source>
</evidence>
<sequence>MAGSRPRFQIASRSAGKSACAMAAYRAGQEIEDEAYGKVHDYSRRSGVLHSEVLAPDHAPHWTRDRAALWNAVEASELTKGGDLKVKAQLAREIVVPLPHELGFEQNREMLREWISEQFVSRGMVADYAMHAPDREGDHRNQHAHVMLTVREITSEGFHEKKATPTARSWNQTEMLEQAVDRWAAIQNRELERAGLDVRVDFRSFEARGIDREPEQHEGVAVTSMKRKGQQTRVGEANQERRDRNRERASRHMKALHELASLEEQRAKFEDWKARQIEAQESERTFDMLDLEREQTREALEHEERLQAFYAPALATVQAEHDHLKTKVDGRGFTLSLRRLWRGQKDRDELANLRQTIEGTKARIADARQKVDTAHALAREELAELHRQRDEQYRRKLDEAQKRKEEALRAKAEAAAREAYETRQRQKAEREEAERAEYEQHQKAEQQSRDRQKAREENQDTRRHTEQQDNAANDNGQGWLSRVMANALDNSSASDSEKRQIAEKLDTVRDARQQWRDERRARLMKEAEKSPDRDKPKDRGPDFEP</sequence>
<comment type="caution">
    <text evidence="5">The sequence shown here is derived from an EMBL/GenBank/DDBJ whole genome shotgun (WGS) entry which is preliminary data.</text>
</comment>
<organism evidence="5 6">
    <name type="scientific">Allosediminivita pacifica</name>
    <dbReference type="NCBI Taxonomy" id="1267769"/>
    <lineage>
        <taxon>Bacteria</taxon>
        <taxon>Pseudomonadati</taxon>
        <taxon>Pseudomonadota</taxon>
        <taxon>Alphaproteobacteria</taxon>
        <taxon>Rhodobacterales</taxon>
        <taxon>Paracoccaceae</taxon>
        <taxon>Allosediminivita</taxon>
    </lineage>
</organism>
<dbReference type="InterPro" id="IPR005053">
    <property type="entry name" value="MobA_MobL"/>
</dbReference>
<dbReference type="NCBIfam" id="NF041496">
    <property type="entry name" value="MobQ"/>
    <property type="match status" value="1"/>
</dbReference>
<dbReference type="Proteomes" id="UP000244069">
    <property type="component" value="Unassembled WGS sequence"/>
</dbReference>
<dbReference type="Gene3D" id="3.30.930.30">
    <property type="match status" value="1"/>
</dbReference>
<dbReference type="Pfam" id="PF03389">
    <property type="entry name" value="MobA_MobL"/>
    <property type="match status" value="1"/>
</dbReference>
<evidence type="ECO:0000313" key="5">
    <source>
        <dbReference type="EMBL" id="PTX38117.1"/>
    </source>
</evidence>
<evidence type="ECO:0000256" key="2">
    <source>
        <dbReference type="ARBA" id="ARBA00022971"/>
    </source>
</evidence>
<comment type="similarity">
    <text evidence="1">Belongs to the MobA/MobL family.</text>
</comment>
<evidence type="ECO:0000259" key="4">
    <source>
        <dbReference type="Pfam" id="PF03389"/>
    </source>
</evidence>
<feature type="compositionally biased region" description="Basic and acidic residues" evidence="3">
    <location>
        <begin position="238"/>
        <end position="250"/>
    </location>
</feature>
<gene>
    <name evidence="5" type="ORF">C8N44_1457</name>
</gene>
<feature type="compositionally biased region" description="Basic and acidic residues" evidence="3">
    <location>
        <begin position="397"/>
        <end position="467"/>
    </location>
</feature>
<protein>
    <submittedName>
        <fullName evidence="5">MobA/MobL family protein</fullName>
    </submittedName>
</protein>
<feature type="region of interest" description="Disordered" evidence="3">
    <location>
        <begin position="397"/>
        <end position="545"/>
    </location>
</feature>
<dbReference type="EMBL" id="QBKN01000045">
    <property type="protein sequence ID" value="PTX38117.1"/>
    <property type="molecule type" value="Genomic_DNA"/>
</dbReference>
<evidence type="ECO:0000256" key="3">
    <source>
        <dbReference type="SAM" id="MobiDB-lite"/>
    </source>
</evidence>
<feature type="region of interest" description="Disordered" evidence="3">
    <location>
        <begin position="215"/>
        <end position="250"/>
    </location>
</feature>
<proteinExistence type="inferred from homology"/>
<feature type="compositionally biased region" description="Low complexity" evidence="3">
    <location>
        <begin position="485"/>
        <end position="494"/>
    </location>
</feature>
<feature type="compositionally biased region" description="Basic and acidic residues" evidence="3">
    <location>
        <begin position="495"/>
        <end position="545"/>
    </location>
</feature>
<accession>A0A2T6A2R6</accession>